<sequence length="301" mass="31690">MPAHASSGTAASCLQQQLRSDSSSSGARLQFCCIESPAGPLSRGENEEESQLQGSEPSFFNANSVSACGELQGSFMTMGLKKETMRAILFRASLPMPTAAEIESSRPKRRNVRISKDPQSVAARHRRERISDRIRVLQRLVPGGTKMDTASMLDEAIHYVKFLKLQLQTLEQLGNHDGSMCDPATILYNGELAMGVESPNTLAAAADAAPMQAFDLNCTVHNQFNSSCETAAVGAAAGGAAPGSVIVTPGSLSSGQSLDASCISSGVHWPTALSSVSNLVPFGGTSGGGQFPDPLQEQFCH</sequence>
<reference evidence="7" key="1">
    <citation type="submission" date="2024-02" db="EMBL/GenBank/DDBJ databases">
        <authorList>
            <consortium name="ELIXIR-Norway"/>
            <consortium name="Elixir Norway"/>
        </authorList>
    </citation>
    <scope>NUCLEOTIDE SEQUENCE</scope>
</reference>
<dbReference type="PROSITE" id="PS50888">
    <property type="entry name" value="BHLH"/>
    <property type="match status" value="1"/>
</dbReference>
<gene>
    <name evidence="7" type="ORF">CSSPJE1EN1_LOCUS21752</name>
</gene>
<dbReference type="Gene3D" id="4.10.280.10">
    <property type="entry name" value="Helix-loop-helix DNA-binding domain"/>
    <property type="match status" value="1"/>
</dbReference>
<evidence type="ECO:0000259" key="6">
    <source>
        <dbReference type="PROSITE" id="PS50888"/>
    </source>
</evidence>
<dbReference type="Pfam" id="PF00010">
    <property type="entry name" value="HLH"/>
    <property type="match status" value="1"/>
</dbReference>
<comment type="subcellular location">
    <subcellularLocation>
        <location evidence="1">Nucleus</location>
    </subcellularLocation>
</comment>
<accession>A0ABP0XAX5</accession>
<evidence type="ECO:0000256" key="3">
    <source>
        <dbReference type="ARBA" id="ARBA00023163"/>
    </source>
</evidence>
<dbReference type="SMART" id="SM00353">
    <property type="entry name" value="HLH"/>
    <property type="match status" value="1"/>
</dbReference>
<dbReference type="SUPFAM" id="SSF47459">
    <property type="entry name" value="HLH, helix-loop-helix DNA-binding domain"/>
    <property type="match status" value="1"/>
</dbReference>
<proteinExistence type="predicted"/>
<dbReference type="PANTHER" id="PTHR45914">
    <property type="entry name" value="TRANSCRIPTION FACTOR HEC3-RELATED"/>
    <property type="match status" value="1"/>
</dbReference>
<dbReference type="InterPro" id="IPR045843">
    <property type="entry name" value="IND-like"/>
</dbReference>
<dbReference type="PANTHER" id="PTHR45914:SF12">
    <property type="entry name" value="TRANSCRIPTION FACTOR BHLH87"/>
    <property type="match status" value="1"/>
</dbReference>
<keyword evidence="4" id="KW-0539">Nucleus</keyword>
<evidence type="ECO:0000313" key="8">
    <source>
        <dbReference type="Proteomes" id="UP001497444"/>
    </source>
</evidence>
<keyword evidence="8" id="KW-1185">Reference proteome</keyword>
<evidence type="ECO:0000256" key="2">
    <source>
        <dbReference type="ARBA" id="ARBA00023015"/>
    </source>
</evidence>
<keyword evidence="3" id="KW-0804">Transcription</keyword>
<evidence type="ECO:0000256" key="4">
    <source>
        <dbReference type="ARBA" id="ARBA00023242"/>
    </source>
</evidence>
<dbReference type="InterPro" id="IPR011598">
    <property type="entry name" value="bHLH_dom"/>
</dbReference>
<feature type="region of interest" description="Disordered" evidence="5">
    <location>
        <begin position="100"/>
        <end position="126"/>
    </location>
</feature>
<evidence type="ECO:0000256" key="5">
    <source>
        <dbReference type="SAM" id="MobiDB-lite"/>
    </source>
</evidence>
<feature type="domain" description="BHLH" evidence="6">
    <location>
        <begin position="114"/>
        <end position="163"/>
    </location>
</feature>
<dbReference type="CDD" id="cd11454">
    <property type="entry name" value="bHLH_AtIND_like"/>
    <property type="match status" value="1"/>
</dbReference>
<evidence type="ECO:0000313" key="7">
    <source>
        <dbReference type="EMBL" id="CAK9276274.1"/>
    </source>
</evidence>
<organism evidence="7 8">
    <name type="scientific">Sphagnum jensenii</name>
    <dbReference type="NCBI Taxonomy" id="128206"/>
    <lineage>
        <taxon>Eukaryota</taxon>
        <taxon>Viridiplantae</taxon>
        <taxon>Streptophyta</taxon>
        <taxon>Embryophyta</taxon>
        <taxon>Bryophyta</taxon>
        <taxon>Sphagnophytina</taxon>
        <taxon>Sphagnopsida</taxon>
        <taxon>Sphagnales</taxon>
        <taxon>Sphagnaceae</taxon>
        <taxon>Sphagnum</taxon>
    </lineage>
</organism>
<evidence type="ECO:0000256" key="1">
    <source>
        <dbReference type="ARBA" id="ARBA00004123"/>
    </source>
</evidence>
<dbReference type="Proteomes" id="UP001497444">
    <property type="component" value="Chromosome 7"/>
</dbReference>
<dbReference type="EMBL" id="OZ020102">
    <property type="protein sequence ID" value="CAK9276274.1"/>
    <property type="molecule type" value="Genomic_DNA"/>
</dbReference>
<name>A0ABP0XAX5_9BRYO</name>
<dbReference type="InterPro" id="IPR036638">
    <property type="entry name" value="HLH_DNA-bd_sf"/>
</dbReference>
<keyword evidence="2" id="KW-0805">Transcription regulation</keyword>
<protein>
    <recommendedName>
        <fullName evidence="6">BHLH domain-containing protein</fullName>
    </recommendedName>
</protein>